<organism evidence="8 9">
    <name type="scientific">Denitrobaculum tricleocarpae</name>
    <dbReference type="NCBI Taxonomy" id="2591009"/>
    <lineage>
        <taxon>Bacteria</taxon>
        <taxon>Pseudomonadati</taxon>
        <taxon>Pseudomonadota</taxon>
        <taxon>Alphaproteobacteria</taxon>
        <taxon>Rhodospirillales</taxon>
        <taxon>Rhodospirillaceae</taxon>
        <taxon>Denitrobaculum</taxon>
    </lineage>
</organism>
<evidence type="ECO:0000313" key="8">
    <source>
        <dbReference type="EMBL" id="TQV82342.1"/>
    </source>
</evidence>
<dbReference type="Gene3D" id="3.10.290.10">
    <property type="entry name" value="RNA-binding S4 domain"/>
    <property type="match status" value="1"/>
</dbReference>
<accession>A0A545TYN5</accession>
<dbReference type="InterPro" id="IPR006225">
    <property type="entry name" value="PsdUridine_synth_RluC/D"/>
</dbReference>
<sequence>MSERHAILVDPADKRERVDRLLVKNLPTLSRSRLQGLITTGQLSVDGKTIDNPAFRVKPGQKLLLEVPPAVAAEPEAQQIDLDIVFEDPYLIVIDKPAGMVVHPAPGNLDGTLVNALIGHCGESLKGIGGVRRPGIVHRLDKDTSGLIVAAKTEAVHQALTELFAARDIERAYQAVIWGAPSPAKGEIEGNIGRSPRNRKKMAVVRRGGKSALTRYQTLKSYAQGAVSLIECRLMTGRTHQIRVHLTEKGHPLVGDPVYGRVSDAKLQRLPPDARLAFRDFRRQALHARILGFKHPITGKTLKFESKLPPDIKELISSLEPV</sequence>
<dbReference type="InterPro" id="IPR006145">
    <property type="entry name" value="PsdUridine_synth_RsuA/RluA"/>
</dbReference>
<evidence type="ECO:0000313" key="9">
    <source>
        <dbReference type="Proteomes" id="UP000315252"/>
    </source>
</evidence>
<feature type="domain" description="RNA-binding S4" evidence="7">
    <location>
        <begin position="16"/>
        <end position="76"/>
    </location>
</feature>
<evidence type="ECO:0000259" key="7">
    <source>
        <dbReference type="SMART" id="SM00363"/>
    </source>
</evidence>
<dbReference type="GO" id="GO:0160140">
    <property type="term" value="F:23S rRNA pseudouridine(1911/1915/1917) synthase activity"/>
    <property type="evidence" value="ECO:0007669"/>
    <property type="project" value="UniProtKB-EC"/>
</dbReference>
<dbReference type="InterPro" id="IPR050188">
    <property type="entry name" value="RluA_PseudoU_synthase"/>
</dbReference>
<name>A0A545TYN5_9PROT</name>
<comment type="function">
    <text evidence="6">Responsible for synthesis of pseudouridine from uracil.</text>
</comment>
<evidence type="ECO:0000256" key="4">
    <source>
        <dbReference type="PIRSR" id="PIRSR606225-1"/>
    </source>
</evidence>
<dbReference type="InterPro" id="IPR036986">
    <property type="entry name" value="S4_RNA-bd_sf"/>
</dbReference>
<evidence type="ECO:0000256" key="6">
    <source>
        <dbReference type="RuleBase" id="RU362028"/>
    </source>
</evidence>
<proteinExistence type="inferred from homology"/>
<dbReference type="GO" id="GO:0003723">
    <property type="term" value="F:RNA binding"/>
    <property type="evidence" value="ECO:0007669"/>
    <property type="project" value="UniProtKB-KW"/>
</dbReference>
<dbReference type="SMART" id="SM00363">
    <property type="entry name" value="S4"/>
    <property type="match status" value="1"/>
</dbReference>
<keyword evidence="2 6" id="KW-0413">Isomerase</keyword>
<evidence type="ECO:0000256" key="5">
    <source>
        <dbReference type="PROSITE-ProRule" id="PRU00182"/>
    </source>
</evidence>
<comment type="caution">
    <text evidence="8">The sequence shown here is derived from an EMBL/GenBank/DDBJ whole genome shotgun (WGS) entry which is preliminary data.</text>
</comment>
<dbReference type="InterPro" id="IPR006224">
    <property type="entry name" value="PsdUridine_synth_RluA-like_CS"/>
</dbReference>
<evidence type="ECO:0000256" key="1">
    <source>
        <dbReference type="ARBA" id="ARBA00010876"/>
    </source>
</evidence>
<dbReference type="CDD" id="cd02869">
    <property type="entry name" value="PseudoU_synth_RluA_like"/>
    <property type="match status" value="1"/>
</dbReference>
<dbReference type="AlphaFoldDB" id="A0A545TYN5"/>
<protein>
    <recommendedName>
        <fullName evidence="6">Pseudouridine synthase</fullName>
        <ecNumber evidence="6">5.4.99.-</ecNumber>
    </recommendedName>
</protein>
<dbReference type="NCBIfam" id="TIGR00005">
    <property type="entry name" value="rluA_subfam"/>
    <property type="match status" value="1"/>
</dbReference>
<dbReference type="GO" id="GO:0000455">
    <property type="term" value="P:enzyme-directed rRNA pseudouridine synthesis"/>
    <property type="evidence" value="ECO:0007669"/>
    <property type="project" value="TreeGrafter"/>
</dbReference>
<dbReference type="PANTHER" id="PTHR21600">
    <property type="entry name" value="MITOCHONDRIAL RNA PSEUDOURIDINE SYNTHASE"/>
    <property type="match status" value="1"/>
</dbReference>
<dbReference type="SUPFAM" id="SSF55174">
    <property type="entry name" value="Alpha-L RNA-binding motif"/>
    <property type="match status" value="1"/>
</dbReference>
<dbReference type="InterPro" id="IPR002942">
    <property type="entry name" value="S4_RNA-bd"/>
</dbReference>
<dbReference type="Proteomes" id="UP000315252">
    <property type="component" value="Unassembled WGS sequence"/>
</dbReference>
<reference evidence="8 9" key="1">
    <citation type="submission" date="2019-06" db="EMBL/GenBank/DDBJ databases">
        <title>Whole genome sequence for Rhodospirillaceae sp. R148.</title>
        <authorList>
            <person name="Wang G."/>
        </authorList>
    </citation>
    <scope>NUCLEOTIDE SEQUENCE [LARGE SCALE GENOMIC DNA]</scope>
    <source>
        <strain evidence="8 9">R148</strain>
    </source>
</reference>
<dbReference type="OrthoDB" id="9807829at2"/>
<gene>
    <name evidence="8" type="ORF">FKG95_05820</name>
</gene>
<dbReference type="EMBL" id="VHSH01000002">
    <property type="protein sequence ID" value="TQV82342.1"/>
    <property type="molecule type" value="Genomic_DNA"/>
</dbReference>
<evidence type="ECO:0000256" key="3">
    <source>
        <dbReference type="ARBA" id="ARBA00036882"/>
    </source>
</evidence>
<comment type="catalytic activity">
    <reaction evidence="3">
        <text>uridine(1911/1915/1917) in 23S rRNA = pseudouridine(1911/1915/1917) in 23S rRNA</text>
        <dbReference type="Rhea" id="RHEA:42524"/>
        <dbReference type="Rhea" id="RHEA-COMP:10097"/>
        <dbReference type="Rhea" id="RHEA-COMP:10098"/>
        <dbReference type="ChEBI" id="CHEBI:65314"/>
        <dbReference type="ChEBI" id="CHEBI:65315"/>
        <dbReference type="EC" id="5.4.99.23"/>
    </reaction>
</comment>
<dbReference type="Pfam" id="PF00849">
    <property type="entry name" value="PseudoU_synth_2"/>
    <property type="match status" value="1"/>
</dbReference>
<keyword evidence="5" id="KW-0694">RNA-binding</keyword>
<dbReference type="PANTHER" id="PTHR21600:SF44">
    <property type="entry name" value="RIBOSOMAL LARGE SUBUNIT PSEUDOURIDINE SYNTHASE D"/>
    <property type="match status" value="1"/>
</dbReference>
<dbReference type="EC" id="5.4.99.-" evidence="6"/>
<feature type="active site" evidence="4">
    <location>
        <position position="141"/>
    </location>
</feature>
<evidence type="ECO:0000256" key="2">
    <source>
        <dbReference type="ARBA" id="ARBA00023235"/>
    </source>
</evidence>
<dbReference type="SUPFAM" id="SSF55120">
    <property type="entry name" value="Pseudouridine synthase"/>
    <property type="match status" value="1"/>
</dbReference>
<dbReference type="PROSITE" id="PS50889">
    <property type="entry name" value="S4"/>
    <property type="match status" value="1"/>
</dbReference>
<comment type="similarity">
    <text evidence="1 6">Belongs to the pseudouridine synthase RluA family.</text>
</comment>
<dbReference type="Gene3D" id="3.30.2350.10">
    <property type="entry name" value="Pseudouridine synthase"/>
    <property type="match status" value="1"/>
</dbReference>
<dbReference type="CDD" id="cd00165">
    <property type="entry name" value="S4"/>
    <property type="match status" value="1"/>
</dbReference>
<comment type="catalytic activity">
    <reaction evidence="6">
        <text>a uridine in RNA = a pseudouridine in RNA</text>
        <dbReference type="Rhea" id="RHEA:48348"/>
        <dbReference type="Rhea" id="RHEA-COMP:12068"/>
        <dbReference type="Rhea" id="RHEA-COMP:12069"/>
        <dbReference type="ChEBI" id="CHEBI:65314"/>
        <dbReference type="ChEBI" id="CHEBI:65315"/>
    </reaction>
</comment>
<dbReference type="InterPro" id="IPR020103">
    <property type="entry name" value="PsdUridine_synth_cat_dom_sf"/>
</dbReference>
<dbReference type="PROSITE" id="PS01129">
    <property type="entry name" value="PSI_RLU"/>
    <property type="match status" value="1"/>
</dbReference>
<dbReference type="Pfam" id="PF01479">
    <property type="entry name" value="S4"/>
    <property type="match status" value="1"/>
</dbReference>
<keyword evidence="9" id="KW-1185">Reference proteome</keyword>